<proteinExistence type="predicted"/>
<dbReference type="InterPro" id="IPR037396">
    <property type="entry name" value="FMN_HAD"/>
</dbReference>
<name>A0AAN6G186_9PEZI</name>
<dbReference type="Proteomes" id="UP001168146">
    <property type="component" value="Unassembled WGS sequence"/>
</dbReference>
<dbReference type="InterPro" id="IPR013785">
    <property type="entry name" value="Aldolase_TIM"/>
</dbReference>
<dbReference type="Gene3D" id="1.10.510.10">
    <property type="entry name" value="Transferase(Phosphotransferase) domain 1"/>
    <property type="match status" value="1"/>
</dbReference>
<gene>
    <name evidence="6" type="ORF">LTR82_002535</name>
</gene>
<dbReference type="FunFam" id="3.20.20.70:FF:000132">
    <property type="entry name" value="FMN dependent dehydrogenase"/>
    <property type="match status" value="1"/>
</dbReference>
<comment type="caution">
    <text evidence="6">The sequence shown here is derived from an EMBL/GenBank/DDBJ whole genome shotgun (WGS) entry which is preliminary data.</text>
</comment>
<evidence type="ECO:0000256" key="4">
    <source>
        <dbReference type="ARBA" id="ARBA00023002"/>
    </source>
</evidence>
<dbReference type="InterPro" id="IPR011009">
    <property type="entry name" value="Kinase-like_dom_sf"/>
</dbReference>
<dbReference type="PROSITE" id="PS51349">
    <property type="entry name" value="FMN_HYDROXY_ACID_DH_2"/>
    <property type="match status" value="1"/>
</dbReference>
<evidence type="ECO:0000256" key="2">
    <source>
        <dbReference type="ARBA" id="ARBA00022630"/>
    </source>
</evidence>
<dbReference type="InterPro" id="IPR000262">
    <property type="entry name" value="FMN-dep_DH"/>
</dbReference>
<dbReference type="SUPFAM" id="SSF51395">
    <property type="entry name" value="FMN-linked oxidoreductases"/>
    <property type="match status" value="1"/>
</dbReference>
<evidence type="ECO:0000313" key="7">
    <source>
        <dbReference type="Proteomes" id="UP001168146"/>
    </source>
</evidence>
<dbReference type="AlphaFoldDB" id="A0AAN6G186"/>
<dbReference type="Pfam" id="PF01070">
    <property type="entry name" value="FMN_dh"/>
    <property type="match status" value="1"/>
</dbReference>
<comment type="cofactor">
    <cofactor evidence="1">
        <name>FMN</name>
        <dbReference type="ChEBI" id="CHEBI:58210"/>
    </cofactor>
</comment>
<organism evidence="6 7">
    <name type="scientific">Friedmanniomyces endolithicus</name>
    <dbReference type="NCBI Taxonomy" id="329885"/>
    <lineage>
        <taxon>Eukaryota</taxon>
        <taxon>Fungi</taxon>
        <taxon>Dikarya</taxon>
        <taxon>Ascomycota</taxon>
        <taxon>Pezizomycotina</taxon>
        <taxon>Dothideomycetes</taxon>
        <taxon>Dothideomycetidae</taxon>
        <taxon>Mycosphaerellales</taxon>
        <taxon>Teratosphaeriaceae</taxon>
        <taxon>Friedmanniomyces</taxon>
    </lineage>
</organism>
<sequence>MDTKNENKDFRNTPEYAEYQREGFWASNDGKVMPFNTEPGALEDRAKEKLSEGGWLYASSNAGQSTTHLANRQAFFRHKIIPRMLVDTNKRDTKHEIWGHKTSAPIGFAPIGINKIYHALGELPVAQVAKELNLPYCLSTAGSTAIEDVGKANGAGTRFFQLYMPHDDELTISLLKRAVDSGFTACILTVDTWQLGWRHDDVNASNYAFYHGQGADLGLTDPVFQKRLKADGIDPKTMPNEAGAKWIDNVWHGRAHTWEKLPWLMKTWKELSGGKPFAIKGIQAVQDARKAVEMGVDGIVVSNHAGRQVDGAQGSLDALEKIVDAVGDKTYIMFDSGIRGASDVVKALCLGAQFVFVGRLWVWGLSIMGEHGVRHVMKSLLADLDIMFNVAGVQNVEQLIGNREWLESHPAGQTMIAERSRLPIMMNCILLADGSRVNVGDMIGNGMDGFIIRKGCHVLKIPHLYGNIHPDGTVEPCSENWLNVGRLEIEMQVYERLRGVPGVAECIECTSNGLLLQHYPNGSLRDYMAEHEPPPLHRRLNWVLQATDIIARCHEKGVLVFDIATWNFVLTDDIDLRIIDFSNSSLLPLSVEINRAEVDGSTVRVDLLHLSSVIYLIMSWQPFSVNCAMESEWPPIDQTPDLEGLECGQVIRNCWTRTHAGIQDMLVELRMCAKTSSSTGPFEQ</sequence>
<dbReference type="GO" id="GO:0016491">
    <property type="term" value="F:oxidoreductase activity"/>
    <property type="evidence" value="ECO:0007669"/>
    <property type="project" value="UniProtKB-KW"/>
</dbReference>
<dbReference type="PANTHER" id="PTHR10578:SF75">
    <property type="entry name" value="L-LACTATE DEHYDROGENASE (AFU_ORTHOLOGUE AFUA_4G07050)"/>
    <property type="match status" value="1"/>
</dbReference>
<dbReference type="SUPFAM" id="SSF56112">
    <property type="entry name" value="Protein kinase-like (PK-like)"/>
    <property type="match status" value="1"/>
</dbReference>
<feature type="domain" description="FMN hydroxy acid dehydrogenase" evidence="5">
    <location>
        <begin position="31"/>
        <end position="409"/>
    </location>
</feature>
<dbReference type="PANTHER" id="PTHR10578">
    <property type="entry name" value="S -2-HYDROXY-ACID OXIDASE-RELATED"/>
    <property type="match status" value="1"/>
</dbReference>
<evidence type="ECO:0000256" key="1">
    <source>
        <dbReference type="ARBA" id="ARBA00001917"/>
    </source>
</evidence>
<keyword evidence="4" id="KW-0560">Oxidoreductase</keyword>
<dbReference type="EMBL" id="JASUXU010000004">
    <property type="protein sequence ID" value="KAK0326693.1"/>
    <property type="molecule type" value="Genomic_DNA"/>
</dbReference>
<evidence type="ECO:0000259" key="5">
    <source>
        <dbReference type="PROSITE" id="PS51349"/>
    </source>
</evidence>
<reference evidence="6" key="1">
    <citation type="submission" date="2021-12" db="EMBL/GenBank/DDBJ databases">
        <title>Black yeast isolated from Biological Soil Crust.</title>
        <authorList>
            <person name="Kurbessoian T."/>
        </authorList>
    </citation>
    <scope>NUCLEOTIDE SEQUENCE</scope>
    <source>
        <strain evidence="6">CCFEE 5208</strain>
    </source>
</reference>
<keyword evidence="2" id="KW-0285">Flavoprotein</keyword>
<evidence type="ECO:0000256" key="3">
    <source>
        <dbReference type="ARBA" id="ARBA00022643"/>
    </source>
</evidence>
<keyword evidence="3" id="KW-0288">FMN</keyword>
<dbReference type="Gene3D" id="3.20.20.70">
    <property type="entry name" value="Aldolase class I"/>
    <property type="match status" value="1"/>
</dbReference>
<accession>A0AAN6G186</accession>
<evidence type="ECO:0000313" key="6">
    <source>
        <dbReference type="EMBL" id="KAK0326693.1"/>
    </source>
</evidence>
<protein>
    <recommendedName>
        <fullName evidence="5">FMN hydroxy acid dehydrogenase domain-containing protein</fullName>
    </recommendedName>
</protein>